<comment type="caution">
    <text evidence="5">The sequence shown here is derived from an EMBL/GenBank/DDBJ whole genome shotgun (WGS) entry which is preliminary data.</text>
</comment>
<sequence>MSANDIQSTMATKIEVYQQQAANDVENLTHKFKDLTAQWKAEESVAKASGDTVAAVKARYEGLSQTLEVQKQRVQALQREREAMQNEMRSSVTITKEQTDELNQLDRRLTSATNKLTSLSNQQERAKRSFEYASSGLKELRNEYYTNNRAIDSHIEKLKAEGNTAEAQKAKLAGLKQSLANLAKQQSATKKLADEAAKSEGKNSNLYRRRITDYNKVSASLSKASKQYDELRAAEIRADNVSTGGLAKMRTRFLGVYSAEKQATTQAKTMSDVMKGSFLGTFASNLAQNAIMAITGKMYGLIAAGKQYNIEQDTMKTVWHSLTTEAPRDGQQMLDFINKLSQHSIYSAETINKMAQSFYHVDSSVKHAKTWTNDFIRLGSTMHMTNDQLAEAGEQFSKIVAGGKASQEDMNVMINRFPMFGEAIQKVTGKSMEQLQQLSQQGKLTSKDFVKAMDYLGKKYKSGQTEAMTSYMGMSMYLKSRFSKLAGDVEKSNFRMSKSAKDAMVQVTSNHAMEQYAKAISSALAGLAGALSKTIVWIHKHQTATKALISVTAGLVIFHKVAGWVTGFYGLIGRLIIAYKGYTKATDSAMVAQKMLNLAMKSNVILLIVSAIAALVVALVQLYKHNKKFRAFVNGIGRGLKNMAKGFVNTGRNILKGAANLHKKLSRGWNNYWKEQARKQRAQQKQEARYQAQRRKQDQRAWNTMKRNAARGWKSMERSASNGVKRVGKWYSNMSRTTGRAVQNMAREHPRTFQSMYKVIQDRTRTWHDVTTGHWSRLKDDTGRLAKDQSRANKDTFEDMYSAINKKTGGWLGKVVDSWKDHMSKIGDAISTAKQKAGRAMADLANGVLKPFKTLIGDIQGGINWVLDKIGASKLGGSWSAAIPTFATGTAGNRDGLKKTTIGMVNDGIGSHWRELYSYKGQVGAFPNKRNFITFLPKGMSILNGEDSHKLMSAIGLPKFANGIGDFFSGLKDDAEGWMDNAGKIMKHPVEFMEHAFAKKLSGLSSGIKFAQSMITHVPIYIAKQMAEWVKKQFAELDNPGGAGVARWRPYIIRAFKQLGVAPAAWKVAKLLRQIQTESGGVPDRWQQVHDVNSGGNEARGLLQFAGSTWRADALPGHTDWRNGFNEILAAIAVLERGGEGGWGNVGNGHGWANGGKIFQHGLYEVAEHNNPEMIIPLTASKRGRAYQLLSEVMAQFKHEDGPTQPAKDDQSISRKEFRSLESKLDQLISGVQQLVQVGQQQINATINSGNKFGMKANRSAAYTVMARDQRLNDFMSYRR</sequence>
<feature type="transmembrane region" description="Helical" evidence="3">
    <location>
        <begin position="561"/>
        <end position="582"/>
    </location>
</feature>
<keyword evidence="3" id="KW-0472">Membrane</keyword>
<dbReference type="Gene3D" id="1.10.287.1490">
    <property type="match status" value="1"/>
</dbReference>
<dbReference type="SUPFAM" id="SSF53955">
    <property type="entry name" value="Lysozyme-like"/>
    <property type="match status" value="1"/>
</dbReference>
<gene>
    <name evidence="5" type="ORF">PS396_06855</name>
</gene>
<dbReference type="PANTHER" id="PTHR18867:SF12">
    <property type="entry name" value="DNA REPAIR PROTEIN RAD50"/>
    <property type="match status" value="1"/>
</dbReference>
<dbReference type="Proteomes" id="UP001335665">
    <property type="component" value="Unassembled WGS sequence"/>
</dbReference>
<dbReference type="EMBL" id="JAQSFA010000015">
    <property type="protein sequence ID" value="MEE6701513.1"/>
    <property type="molecule type" value="Genomic_DNA"/>
</dbReference>
<reference evidence="5 6" key="1">
    <citation type="submission" date="2023-02" db="EMBL/GenBank/DDBJ databases">
        <title>The predominant lactic acid bacteria and yeasts involved in the spontaneous fermentation of millet during the production of the traditional porridge Hausa koko in Ghana.</title>
        <authorList>
            <person name="Atter A."/>
            <person name="Diaz M."/>
        </authorList>
    </citation>
    <scope>NUCLEOTIDE SEQUENCE [LARGE SCALE GENOMIC DNA]</scope>
    <source>
        <strain evidence="5 6">FI11552</strain>
    </source>
</reference>
<keyword evidence="3" id="KW-0812">Transmembrane</keyword>
<proteinExistence type="predicted"/>
<dbReference type="NCBIfam" id="TIGR02675">
    <property type="entry name" value="tape_meas_nterm"/>
    <property type="match status" value="1"/>
</dbReference>
<keyword evidence="3" id="KW-1133">Transmembrane helix</keyword>
<feature type="coiled-coil region" evidence="1">
    <location>
        <begin position="18"/>
        <end position="129"/>
    </location>
</feature>
<protein>
    <submittedName>
        <fullName evidence="5">Tape measure protein</fullName>
    </submittedName>
</protein>
<evidence type="ECO:0000313" key="5">
    <source>
        <dbReference type="EMBL" id="MEE6701513.1"/>
    </source>
</evidence>
<dbReference type="RefSeq" id="WP_331192126.1">
    <property type="nucleotide sequence ID" value="NZ_JAQSEO010000013.1"/>
</dbReference>
<feature type="domain" description="Tape measure protein N-terminal" evidence="4">
    <location>
        <begin position="301"/>
        <end position="490"/>
    </location>
</feature>
<dbReference type="Pfam" id="PF20155">
    <property type="entry name" value="TMP_3"/>
    <property type="match status" value="1"/>
</dbReference>
<evidence type="ECO:0000256" key="2">
    <source>
        <dbReference type="SAM" id="MobiDB-lite"/>
    </source>
</evidence>
<evidence type="ECO:0000259" key="4">
    <source>
        <dbReference type="Pfam" id="PF20155"/>
    </source>
</evidence>
<evidence type="ECO:0000256" key="1">
    <source>
        <dbReference type="SAM" id="Coils"/>
    </source>
</evidence>
<evidence type="ECO:0000256" key="3">
    <source>
        <dbReference type="SAM" id="Phobius"/>
    </source>
</evidence>
<feature type="transmembrane region" description="Helical" evidence="3">
    <location>
        <begin position="603"/>
        <end position="623"/>
    </location>
</feature>
<organism evidence="5 6">
    <name type="scientific">Limosilactobacillus pontis</name>
    <dbReference type="NCBI Taxonomy" id="35787"/>
    <lineage>
        <taxon>Bacteria</taxon>
        <taxon>Bacillati</taxon>
        <taxon>Bacillota</taxon>
        <taxon>Bacilli</taxon>
        <taxon>Lactobacillales</taxon>
        <taxon>Lactobacillaceae</taxon>
        <taxon>Limosilactobacillus</taxon>
    </lineage>
</organism>
<dbReference type="InterPro" id="IPR023346">
    <property type="entry name" value="Lysozyme-like_dom_sf"/>
</dbReference>
<keyword evidence="1" id="KW-0175">Coiled coil</keyword>
<evidence type="ECO:0000313" key="6">
    <source>
        <dbReference type="Proteomes" id="UP001335665"/>
    </source>
</evidence>
<feature type="region of interest" description="Disordered" evidence="2">
    <location>
        <begin position="680"/>
        <end position="702"/>
    </location>
</feature>
<accession>A0ABU7STW3</accession>
<keyword evidence="6" id="KW-1185">Reference proteome</keyword>
<dbReference type="PANTHER" id="PTHR18867">
    <property type="entry name" value="RAD50"/>
    <property type="match status" value="1"/>
</dbReference>
<name>A0ABU7STW3_9LACO</name>
<dbReference type="InterPro" id="IPR013491">
    <property type="entry name" value="Tape_meas_N"/>
</dbReference>